<keyword evidence="3" id="KW-1185">Reference proteome</keyword>
<feature type="region of interest" description="Disordered" evidence="1">
    <location>
        <begin position="206"/>
        <end position="305"/>
    </location>
</feature>
<dbReference type="AlphaFoldDB" id="A0A1X6P4E5"/>
<protein>
    <submittedName>
        <fullName evidence="2">Uncharacterized protein</fullName>
    </submittedName>
</protein>
<organism evidence="2 3">
    <name type="scientific">Porphyra umbilicalis</name>
    <name type="common">Purple laver</name>
    <name type="synonym">Red alga</name>
    <dbReference type="NCBI Taxonomy" id="2786"/>
    <lineage>
        <taxon>Eukaryota</taxon>
        <taxon>Rhodophyta</taxon>
        <taxon>Bangiophyceae</taxon>
        <taxon>Bangiales</taxon>
        <taxon>Bangiaceae</taxon>
        <taxon>Porphyra</taxon>
    </lineage>
</organism>
<evidence type="ECO:0000313" key="2">
    <source>
        <dbReference type="EMBL" id="OSX75704.1"/>
    </source>
</evidence>
<feature type="compositionally biased region" description="Gly residues" evidence="1">
    <location>
        <begin position="275"/>
        <end position="286"/>
    </location>
</feature>
<proteinExistence type="predicted"/>
<accession>A0A1X6P4E5</accession>
<evidence type="ECO:0000256" key="1">
    <source>
        <dbReference type="SAM" id="MobiDB-lite"/>
    </source>
</evidence>
<sequence>MGDIPTSDANASGVVAAADFAALQADVAELLQAFASLNGATAPEPPAAAAATATPSPNPPLAPREDQVAGRAPATKDTRSGDRRGDDDADSLLYARSSESDGGPTFRRKGRRVNPNDGHPDGLDDPDIPNIDDVLISFKMPRRIHRADALPIPFTPTDFEHIEPGLAELYLANDAVPRNKGCSPGWNRFLNAVAVDEARVITKRAAEERVNNPRRRRGPTRLGAQGGSGGGQGGGGGGGSGGGRGGAAGGYRKDGDGTGRGAGDAKSGSARARAGGSGVGAGGSGCKSGREKKQAAASYPGSNAK</sequence>
<feature type="region of interest" description="Disordered" evidence="1">
    <location>
        <begin position="40"/>
        <end position="128"/>
    </location>
</feature>
<gene>
    <name evidence="2" type="ORF">BU14_0224s0002</name>
</gene>
<feature type="compositionally biased region" description="Low complexity" evidence="1">
    <location>
        <begin position="264"/>
        <end position="274"/>
    </location>
</feature>
<name>A0A1X6P4E5_PORUM</name>
<dbReference type="Proteomes" id="UP000218209">
    <property type="component" value="Unassembled WGS sequence"/>
</dbReference>
<dbReference type="EMBL" id="KV918893">
    <property type="protein sequence ID" value="OSX75704.1"/>
    <property type="molecule type" value="Genomic_DNA"/>
</dbReference>
<feature type="compositionally biased region" description="Gly residues" evidence="1">
    <location>
        <begin position="224"/>
        <end position="249"/>
    </location>
</feature>
<evidence type="ECO:0000313" key="3">
    <source>
        <dbReference type="Proteomes" id="UP000218209"/>
    </source>
</evidence>
<feature type="compositionally biased region" description="Basic and acidic residues" evidence="1">
    <location>
        <begin position="63"/>
        <end position="86"/>
    </location>
</feature>
<reference evidence="2 3" key="1">
    <citation type="submission" date="2017-03" db="EMBL/GenBank/DDBJ databases">
        <title>WGS assembly of Porphyra umbilicalis.</title>
        <authorList>
            <person name="Brawley S.H."/>
            <person name="Blouin N.A."/>
            <person name="Ficko-Blean E."/>
            <person name="Wheeler G.L."/>
            <person name="Lohr M."/>
            <person name="Goodson H.V."/>
            <person name="Jenkins J.W."/>
            <person name="Blaby-Haas C.E."/>
            <person name="Helliwell K.E."/>
            <person name="Chan C."/>
            <person name="Marriage T."/>
            <person name="Bhattacharya D."/>
            <person name="Klein A.S."/>
            <person name="Badis Y."/>
            <person name="Brodie J."/>
            <person name="Cao Y."/>
            <person name="Collen J."/>
            <person name="Dittami S.M."/>
            <person name="Gachon C.M."/>
            <person name="Green B.R."/>
            <person name="Karpowicz S."/>
            <person name="Kim J.W."/>
            <person name="Kudahl U."/>
            <person name="Lin S."/>
            <person name="Michel G."/>
            <person name="Mittag M."/>
            <person name="Olson B.J."/>
            <person name="Pangilinan J."/>
            <person name="Peng Y."/>
            <person name="Qiu H."/>
            <person name="Shu S."/>
            <person name="Singer J.T."/>
            <person name="Smith A.G."/>
            <person name="Sprecher B.N."/>
            <person name="Wagner V."/>
            <person name="Wang W."/>
            <person name="Wang Z.-Y."/>
            <person name="Yan J."/>
            <person name="Yarish C."/>
            <person name="Zoeuner-Riek S."/>
            <person name="Zhuang Y."/>
            <person name="Zou Y."/>
            <person name="Lindquist E.A."/>
            <person name="Grimwood J."/>
            <person name="Barry K."/>
            <person name="Rokhsar D.S."/>
            <person name="Schmutz J."/>
            <person name="Stiller J.W."/>
            <person name="Grossman A.R."/>
            <person name="Prochnik S.E."/>
        </authorList>
    </citation>
    <scope>NUCLEOTIDE SEQUENCE [LARGE SCALE GENOMIC DNA]</scope>
    <source>
        <strain evidence="2">4086291</strain>
    </source>
</reference>